<keyword evidence="1" id="KW-1133">Transmembrane helix</keyword>
<keyword evidence="1" id="KW-0812">Transmembrane</keyword>
<dbReference type="EMBL" id="SJPZ01000002">
    <property type="protein sequence ID" value="TWU62575.1"/>
    <property type="molecule type" value="Genomic_DNA"/>
</dbReference>
<gene>
    <name evidence="2" type="ORF">V7x_43100</name>
</gene>
<dbReference type="Proteomes" id="UP000316476">
    <property type="component" value="Unassembled WGS sequence"/>
</dbReference>
<keyword evidence="1" id="KW-0472">Membrane</keyword>
<organism evidence="2 3">
    <name type="scientific">Crateriforma conspicua</name>
    <dbReference type="NCBI Taxonomy" id="2527996"/>
    <lineage>
        <taxon>Bacteria</taxon>
        <taxon>Pseudomonadati</taxon>
        <taxon>Planctomycetota</taxon>
        <taxon>Planctomycetia</taxon>
        <taxon>Planctomycetales</taxon>
        <taxon>Planctomycetaceae</taxon>
        <taxon>Crateriforma</taxon>
    </lineage>
</organism>
<dbReference type="AlphaFoldDB" id="A0A5C6FJW7"/>
<evidence type="ECO:0000256" key="1">
    <source>
        <dbReference type="SAM" id="Phobius"/>
    </source>
</evidence>
<protein>
    <submittedName>
        <fullName evidence="2">Uncharacterized protein</fullName>
    </submittedName>
</protein>
<feature type="transmembrane region" description="Helical" evidence="1">
    <location>
        <begin position="5"/>
        <end position="27"/>
    </location>
</feature>
<feature type="transmembrane region" description="Helical" evidence="1">
    <location>
        <begin position="136"/>
        <end position="157"/>
    </location>
</feature>
<reference evidence="2 3" key="1">
    <citation type="submission" date="2019-02" db="EMBL/GenBank/DDBJ databases">
        <title>Deep-cultivation of Planctomycetes and their phenomic and genomic characterization uncovers novel biology.</title>
        <authorList>
            <person name="Wiegand S."/>
            <person name="Jogler M."/>
            <person name="Boedeker C."/>
            <person name="Pinto D."/>
            <person name="Vollmers J."/>
            <person name="Rivas-Marin E."/>
            <person name="Kohn T."/>
            <person name="Peeters S.H."/>
            <person name="Heuer A."/>
            <person name="Rast P."/>
            <person name="Oberbeckmann S."/>
            <person name="Bunk B."/>
            <person name="Jeske O."/>
            <person name="Meyerdierks A."/>
            <person name="Storesund J.E."/>
            <person name="Kallscheuer N."/>
            <person name="Luecker S."/>
            <person name="Lage O.M."/>
            <person name="Pohl T."/>
            <person name="Merkel B.J."/>
            <person name="Hornburger P."/>
            <person name="Mueller R.-W."/>
            <person name="Bruemmer F."/>
            <person name="Labrenz M."/>
            <person name="Spormann A.M."/>
            <person name="Op Den Camp H."/>
            <person name="Overmann J."/>
            <person name="Amann R."/>
            <person name="Jetten M.S.M."/>
            <person name="Mascher T."/>
            <person name="Medema M.H."/>
            <person name="Devos D.P."/>
            <person name="Kaster A.-K."/>
            <person name="Ovreas L."/>
            <person name="Rohde M."/>
            <person name="Galperin M.Y."/>
            <person name="Jogler C."/>
        </authorList>
    </citation>
    <scope>NUCLEOTIDE SEQUENCE [LARGE SCALE GENOMIC DNA]</scope>
    <source>
        <strain evidence="2 3">V7</strain>
    </source>
</reference>
<name>A0A5C6FJW7_9PLAN</name>
<evidence type="ECO:0000313" key="2">
    <source>
        <dbReference type="EMBL" id="TWU62575.1"/>
    </source>
</evidence>
<feature type="transmembrane region" description="Helical" evidence="1">
    <location>
        <begin position="101"/>
        <end position="124"/>
    </location>
</feature>
<comment type="caution">
    <text evidence="2">The sequence shown here is derived from an EMBL/GenBank/DDBJ whole genome shotgun (WGS) entry which is preliminary data.</text>
</comment>
<proteinExistence type="predicted"/>
<evidence type="ECO:0000313" key="3">
    <source>
        <dbReference type="Proteomes" id="UP000316476"/>
    </source>
</evidence>
<accession>A0A5C6FJW7</accession>
<sequence length="181" mass="19861">MVKRILLSGVAGAVVYFVWQMLTWMVIQLHGPTVSKLPDETAIRDELVSQNIESGVYVVPFGNDDEDMMDPDSEFMKRHKAGPIFAIYYHKEGLEPMSMSVLGIGLLTDFFGAAIAASMLCCALGGCCCRTYLQRVGFVTALGVFLALMGHVAYYNWMHSTFTTRLCSSSMSLSAGFSSVL</sequence>